<organism evidence="1 2">
    <name type="scientific">Entamoeba invadens IP1</name>
    <dbReference type="NCBI Taxonomy" id="370355"/>
    <lineage>
        <taxon>Eukaryota</taxon>
        <taxon>Amoebozoa</taxon>
        <taxon>Evosea</taxon>
        <taxon>Archamoebae</taxon>
        <taxon>Mastigamoebida</taxon>
        <taxon>Entamoebidae</taxon>
        <taxon>Entamoeba</taxon>
    </lineage>
</organism>
<dbReference type="InterPro" id="IPR052736">
    <property type="entry name" value="Stf3_sulfotransferase"/>
</dbReference>
<dbReference type="EMBL" id="KB206673">
    <property type="protein sequence ID" value="ELP89102.1"/>
    <property type="molecule type" value="Genomic_DNA"/>
</dbReference>
<dbReference type="KEGG" id="eiv:EIN_092630"/>
<dbReference type="Gene3D" id="3.40.50.300">
    <property type="entry name" value="P-loop containing nucleotide triphosphate hydrolases"/>
    <property type="match status" value="1"/>
</dbReference>
<reference evidence="1 2" key="1">
    <citation type="submission" date="2012-10" db="EMBL/GenBank/DDBJ databases">
        <authorList>
            <person name="Zafar N."/>
            <person name="Inman J."/>
            <person name="Hall N."/>
            <person name="Lorenzi H."/>
            <person name="Caler E."/>
        </authorList>
    </citation>
    <scope>NUCLEOTIDE SEQUENCE [LARGE SCALE GENOMIC DNA]</scope>
    <source>
        <strain evidence="1 2">IP1</strain>
    </source>
</reference>
<dbReference type="InterPro" id="IPR027417">
    <property type="entry name" value="P-loop_NTPase"/>
</dbReference>
<dbReference type="VEuPathDB" id="AmoebaDB:EIN_092630"/>
<protein>
    <recommendedName>
        <fullName evidence="3">Sulfotransferase</fullName>
    </recommendedName>
</protein>
<dbReference type="Proteomes" id="UP000014680">
    <property type="component" value="Unassembled WGS sequence"/>
</dbReference>
<name>L7FMG8_ENTIV</name>
<evidence type="ECO:0000313" key="1">
    <source>
        <dbReference type="EMBL" id="ELP89102.1"/>
    </source>
</evidence>
<evidence type="ECO:0008006" key="3">
    <source>
        <dbReference type="Google" id="ProtNLM"/>
    </source>
</evidence>
<sequence>MSTFQNPNLYEFDKTNPHMRQAMPDEPFVGIYQKIQMYAVDLMSQLDPSRAEEYKTLPLKYHAQLEDSVFKGSIQDYFAGCFDSESVIFKNSFRSSVGRVQSYLRFLYEKDTCKEELDKIIIKNPLFIVALPRSGSTFTHAVLSQDPNANCIALYEHLSPGSKTMCREGRLAFANKIVNPIINEKDQFNKVHALDDVKKAEEEIFFMEMLGHTLIYSSCLPRLEQYRENIFKRSYQFMYEAMIEEFKMHIMDLGMTEKQHLCLKAVSHFLNPGDFLDMVRKTEGRVVWIHREPIAELKSVITAYLRIRGNFAGDLGFDDFKWLNESVIRMNTLCLKNSIAAREAWVKEDPKREKQIYDLAFSSMTKDPIGETKKIYEYFGMEYTPEFEQNIKNMVHPQGSFGKIASDDDKIVFDKEDVRKRYMFYYERFKEYLPNYFK</sequence>
<dbReference type="RefSeq" id="XP_004255873.1">
    <property type="nucleotide sequence ID" value="XM_004255825.1"/>
</dbReference>
<accession>L7FMG8</accession>
<dbReference type="Pfam" id="PF13469">
    <property type="entry name" value="Sulfotransfer_3"/>
    <property type="match status" value="1"/>
</dbReference>
<dbReference type="OrthoDB" id="429813at2759"/>
<dbReference type="AlphaFoldDB" id="L7FMG8"/>
<keyword evidence="2" id="KW-1185">Reference proteome</keyword>
<dbReference type="PANTHER" id="PTHR36451">
    <property type="entry name" value="PAPS-DEPENDENT SULFOTRANSFERASE STF3"/>
    <property type="match status" value="1"/>
</dbReference>
<dbReference type="GeneID" id="14888084"/>
<dbReference type="PANTHER" id="PTHR36451:SF1">
    <property type="entry name" value="OMEGA-HYDROXY-BETA-DIHYDROMENAQUINONE-9 SULFOTRANSFERASE STF3"/>
    <property type="match status" value="1"/>
</dbReference>
<dbReference type="OMA" id="LKLLQWG"/>
<dbReference type="SUPFAM" id="SSF52540">
    <property type="entry name" value="P-loop containing nucleoside triphosphate hydrolases"/>
    <property type="match status" value="1"/>
</dbReference>
<gene>
    <name evidence="1" type="ORF">EIN_092630</name>
</gene>
<proteinExistence type="predicted"/>
<evidence type="ECO:0000313" key="2">
    <source>
        <dbReference type="Proteomes" id="UP000014680"/>
    </source>
</evidence>